<dbReference type="HOGENOM" id="CLU_2379366_0_0_2"/>
<dbReference type="AlphaFoldDB" id="A8AAW4"/>
<dbReference type="KEGG" id="iho:Igni_0884"/>
<dbReference type="STRING" id="453591.Igni_0884"/>
<dbReference type="eggNOG" id="arCOG05995">
    <property type="taxonomic scope" value="Archaea"/>
</dbReference>
<name>A8AAW4_IGNH4</name>
<dbReference type="EMBL" id="CP000816">
    <property type="protein sequence ID" value="ABU82066.1"/>
    <property type="molecule type" value="Genomic_DNA"/>
</dbReference>
<proteinExistence type="predicted"/>
<evidence type="ECO:0000313" key="2">
    <source>
        <dbReference type="Proteomes" id="UP000000262"/>
    </source>
</evidence>
<gene>
    <name evidence="1" type="ordered locus">Igni_0884</name>
</gene>
<accession>A8AAW4</accession>
<dbReference type="Proteomes" id="UP000000262">
    <property type="component" value="Chromosome"/>
</dbReference>
<sequence length="94" mass="10673">MHTFTQIIKRAFHNTAHGRSMKLRLLDAEGMAMSGLVEDAKIVEVGKNKAKIVVVTNDGEVLETEEVDKEVAAKSYFIILQYVRQWGKRINVTR</sequence>
<reference evidence="1 2" key="1">
    <citation type="journal article" date="2008" name="Genome Biol.">
        <title>A genomic analysis of the archaeal system Ignicoccus hospitalis-Nanoarchaeum equitans.</title>
        <authorList>
            <person name="Podar M."/>
            <person name="Anderson I."/>
            <person name="Makarova K.S."/>
            <person name="Elkins J.G."/>
            <person name="Ivanova N."/>
            <person name="Wall M.A."/>
            <person name="Lykidis A."/>
            <person name="Mavromatis K."/>
            <person name="Sun H."/>
            <person name="Hudson M.E."/>
            <person name="Chen W."/>
            <person name="Deciu C."/>
            <person name="Hutchison D."/>
            <person name="Eads J.R."/>
            <person name="Anderson A."/>
            <person name="Fernandes F."/>
            <person name="Szeto E."/>
            <person name="Lapidus A."/>
            <person name="Kyrpides N.C."/>
            <person name="Saier M.H.Jr."/>
            <person name="Richardson P.M."/>
            <person name="Rachel R."/>
            <person name="Huber H."/>
            <person name="Eisen J.A."/>
            <person name="Koonin E.V."/>
            <person name="Keller M."/>
            <person name="Stetter K.O."/>
        </authorList>
    </citation>
    <scope>NUCLEOTIDE SEQUENCE [LARGE SCALE GENOMIC DNA]</scope>
    <source>
        <strain evidence="2">KIN4/I / DSM 18386 / JCM 14125</strain>
    </source>
</reference>
<keyword evidence="2" id="KW-1185">Reference proteome</keyword>
<protein>
    <submittedName>
        <fullName evidence="1">Uncharacterized protein</fullName>
    </submittedName>
</protein>
<organism evidence="1 2">
    <name type="scientific">Ignicoccus hospitalis (strain KIN4/I / DSM 18386 / JCM 14125)</name>
    <dbReference type="NCBI Taxonomy" id="453591"/>
    <lineage>
        <taxon>Archaea</taxon>
        <taxon>Thermoproteota</taxon>
        <taxon>Thermoprotei</taxon>
        <taxon>Desulfurococcales</taxon>
        <taxon>Desulfurococcaceae</taxon>
        <taxon>Ignicoccus</taxon>
    </lineage>
</organism>
<evidence type="ECO:0000313" key="1">
    <source>
        <dbReference type="EMBL" id="ABU82066.1"/>
    </source>
</evidence>